<gene>
    <name evidence="1" type="ORF">Mal52_25710</name>
</gene>
<accession>A0A517ZNN3</accession>
<reference evidence="1 2" key="1">
    <citation type="submission" date="2019-02" db="EMBL/GenBank/DDBJ databases">
        <title>Deep-cultivation of Planctomycetes and their phenomic and genomic characterization uncovers novel biology.</title>
        <authorList>
            <person name="Wiegand S."/>
            <person name="Jogler M."/>
            <person name="Boedeker C."/>
            <person name="Pinto D."/>
            <person name="Vollmers J."/>
            <person name="Rivas-Marin E."/>
            <person name="Kohn T."/>
            <person name="Peeters S.H."/>
            <person name="Heuer A."/>
            <person name="Rast P."/>
            <person name="Oberbeckmann S."/>
            <person name="Bunk B."/>
            <person name="Jeske O."/>
            <person name="Meyerdierks A."/>
            <person name="Storesund J.E."/>
            <person name="Kallscheuer N."/>
            <person name="Luecker S."/>
            <person name="Lage O.M."/>
            <person name="Pohl T."/>
            <person name="Merkel B.J."/>
            <person name="Hornburger P."/>
            <person name="Mueller R.-W."/>
            <person name="Bruemmer F."/>
            <person name="Labrenz M."/>
            <person name="Spormann A.M."/>
            <person name="Op den Camp H."/>
            <person name="Overmann J."/>
            <person name="Amann R."/>
            <person name="Jetten M.S.M."/>
            <person name="Mascher T."/>
            <person name="Medema M.H."/>
            <person name="Devos D.P."/>
            <person name="Kaster A.-K."/>
            <person name="Ovreas L."/>
            <person name="Rohde M."/>
            <person name="Galperin M.Y."/>
            <person name="Jogler C."/>
        </authorList>
    </citation>
    <scope>NUCLEOTIDE SEQUENCE [LARGE SCALE GENOMIC DNA]</scope>
    <source>
        <strain evidence="1 2">Mal52</strain>
    </source>
</reference>
<keyword evidence="2" id="KW-1185">Reference proteome</keyword>
<dbReference type="Proteomes" id="UP000319383">
    <property type="component" value="Chromosome"/>
</dbReference>
<protein>
    <submittedName>
        <fullName evidence="1">PAC2 family protein</fullName>
    </submittedName>
</protein>
<dbReference type="RefSeq" id="WP_145376427.1">
    <property type="nucleotide sequence ID" value="NZ_CP036276.1"/>
</dbReference>
<name>A0A517ZNN3_9PLAN</name>
<dbReference type="AlphaFoldDB" id="A0A517ZNN3"/>
<dbReference type="SUPFAM" id="SSF159659">
    <property type="entry name" value="Cgl1923-like"/>
    <property type="match status" value="1"/>
</dbReference>
<evidence type="ECO:0000313" key="2">
    <source>
        <dbReference type="Proteomes" id="UP000319383"/>
    </source>
</evidence>
<dbReference type="InterPro" id="IPR038389">
    <property type="entry name" value="PSMG2_sf"/>
</dbReference>
<proteinExistence type="predicted"/>
<dbReference type="Pfam" id="PF09754">
    <property type="entry name" value="PAC2"/>
    <property type="match status" value="1"/>
</dbReference>
<dbReference type="EMBL" id="CP036276">
    <property type="protein sequence ID" value="QDU44093.1"/>
    <property type="molecule type" value="Genomic_DNA"/>
</dbReference>
<sequence>MNENPLDLIRYHHHAQLEDATLLLAFSGWMDGGDVSTGTVRRLVTVLNATPLAEIDPDPFYIQNVPGPMEIAALFRPHIEYEDGLIKQIQMPENQFSVDVTSNLVLFVGKEPHMRWRTFRDCLFAVCAELGIKKILFVGSFGGGVPHTREPRLHVSCSHADMLPAMEKYGVHRTTYSGPGSFVSYLLSQADTADLRMTSLVAEIPGYLTGANPASILAVTRRLATILGISPNLDELRGASTEWEMQVSTAVEQDGELAENVRQLEEEYDNQLLLQDEET</sequence>
<dbReference type="InterPro" id="IPR019151">
    <property type="entry name" value="Proteasome_assmbl_chaperone_2"/>
</dbReference>
<dbReference type="KEGG" id="sdyn:Mal52_25710"/>
<evidence type="ECO:0000313" key="1">
    <source>
        <dbReference type="EMBL" id="QDU44093.1"/>
    </source>
</evidence>
<organism evidence="1 2">
    <name type="scientific">Symmachiella dynata</name>
    <dbReference type="NCBI Taxonomy" id="2527995"/>
    <lineage>
        <taxon>Bacteria</taxon>
        <taxon>Pseudomonadati</taxon>
        <taxon>Planctomycetota</taxon>
        <taxon>Planctomycetia</taxon>
        <taxon>Planctomycetales</taxon>
        <taxon>Planctomycetaceae</taxon>
        <taxon>Symmachiella</taxon>
    </lineage>
</organism>
<dbReference type="Gene3D" id="3.40.50.10900">
    <property type="entry name" value="PAC-like subunit"/>
    <property type="match status" value="1"/>
</dbReference>